<name>A0A0S8JCW7_UNCT6</name>
<evidence type="ECO:0000313" key="1">
    <source>
        <dbReference type="EMBL" id="KPL06669.1"/>
    </source>
</evidence>
<dbReference type="EMBL" id="LJVA01000142">
    <property type="protein sequence ID" value="KPL06669.1"/>
    <property type="molecule type" value="Genomic_DNA"/>
</dbReference>
<protein>
    <submittedName>
        <fullName evidence="1">Uncharacterized protein</fullName>
    </submittedName>
</protein>
<accession>A0A0S8JCW7</accession>
<dbReference type="AlphaFoldDB" id="A0A0S8JCW7"/>
<comment type="caution">
    <text evidence="1">The sequence shown here is derived from an EMBL/GenBank/DDBJ whole genome shotgun (WGS) entry which is preliminary data.</text>
</comment>
<evidence type="ECO:0000313" key="2">
    <source>
        <dbReference type="Proteomes" id="UP000051035"/>
    </source>
</evidence>
<sequence length="62" mass="7111">MSPSIVRSGATVPTCRQMEILFRRGSYTDIDLIQMWISHQGQSDRDIDLIQRFRTDVGLTPT</sequence>
<organism evidence="1 2">
    <name type="scientific">candidate division TA06 bacterium SM1_40</name>
    <dbReference type="NCBI Taxonomy" id="1703773"/>
    <lineage>
        <taxon>Bacteria</taxon>
        <taxon>Bacteria division TA06</taxon>
    </lineage>
</organism>
<reference evidence="1 2" key="1">
    <citation type="journal article" date="2015" name="Microbiome">
        <title>Genomic resolution of linkages in carbon, nitrogen, and sulfur cycling among widespread estuary sediment bacteria.</title>
        <authorList>
            <person name="Baker B.J."/>
            <person name="Lazar C.S."/>
            <person name="Teske A.P."/>
            <person name="Dick G.J."/>
        </authorList>
    </citation>
    <scope>NUCLEOTIDE SEQUENCE [LARGE SCALE GENOMIC DNA]</scope>
    <source>
        <strain evidence="1">SM1_40</strain>
    </source>
</reference>
<dbReference type="Proteomes" id="UP000051035">
    <property type="component" value="Unassembled WGS sequence"/>
</dbReference>
<gene>
    <name evidence="1" type="ORF">AMJ71_09645</name>
</gene>
<proteinExistence type="predicted"/>